<dbReference type="Gene3D" id="1.20.1330.10">
    <property type="entry name" value="f41 fragment of flagellin, N-terminal domain"/>
    <property type="match status" value="2"/>
</dbReference>
<protein>
    <recommendedName>
        <fullName evidence="4">Flagellin</fullName>
    </recommendedName>
</protein>
<name>A0A7X0H759_9BACT</name>
<evidence type="ECO:0000256" key="2">
    <source>
        <dbReference type="ARBA" id="ARBA00022525"/>
    </source>
</evidence>
<comment type="subcellular location">
    <subcellularLocation>
        <location evidence="4">Secreted</location>
    </subcellularLocation>
    <subcellularLocation>
        <location evidence="4">Bacterial flagellum</location>
    </subcellularLocation>
</comment>
<dbReference type="PANTHER" id="PTHR42792:SF2">
    <property type="entry name" value="FLAGELLIN"/>
    <property type="match status" value="1"/>
</dbReference>
<evidence type="ECO:0000259" key="5">
    <source>
        <dbReference type="Pfam" id="PF00669"/>
    </source>
</evidence>
<evidence type="ECO:0000313" key="8">
    <source>
        <dbReference type="Proteomes" id="UP000541810"/>
    </source>
</evidence>
<dbReference type="Gene3D" id="6.10.10.10">
    <property type="entry name" value="Flagellar export chaperone, C-terminal domain"/>
    <property type="match status" value="1"/>
</dbReference>
<comment type="similarity">
    <text evidence="1 4">Belongs to the bacterial flagellin family.</text>
</comment>
<sequence length="487" mass="50503">MSRINTNVSSLIAQNNLARTNRDLETSLQRLSTGLQINRGADNPAGLIVSERLRSEIQGATQAIDNAERATNVIATTEGALQEISTLLTQIKALTIEAANTGAFSPEEIEANQLEIDSAVESITRISNTTSFAGLKLLNGSLDYLDSGVVTSQISDINVFGANFGLDDNINVQVEVINSAEKGTLFLSGNTAGAPGALLSSVSFELQGSRGVQVFNFASGTALSAVAAAVNNVRDATGVTARLASATNQTSGLLFESEGYGTSSFVSVRKLDDGDFFDTFDAQGGSQINRDEGADVLSLVNGNLALGDGLDITLNTNTINLGLTLTSGAAQVTGTPYSFTVTGGGANFQIGPQVNSLQQVGFGIQSVAASNLGDTASGFLNSISTGGDNSLVAGKTREASEIIDKSIDQIAQLRGRLGAFERNTLQTAVRSTAITLENLTASESSIRDTDFAQQTAELTRAQILQQAGTSTLGIANSNAQNVLSLLG</sequence>
<feature type="domain" description="Flagellin N-terminal" evidence="5">
    <location>
        <begin position="4"/>
        <end position="141"/>
    </location>
</feature>
<dbReference type="SUPFAM" id="SSF64518">
    <property type="entry name" value="Phase 1 flagellin"/>
    <property type="match status" value="1"/>
</dbReference>
<keyword evidence="7" id="KW-0282">Flagellum</keyword>
<keyword evidence="8" id="KW-1185">Reference proteome</keyword>
<evidence type="ECO:0000259" key="6">
    <source>
        <dbReference type="Pfam" id="PF00700"/>
    </source>
</evidence>
<dbReference type="InterPro" id="IPR010810">
    <property type="entry name" value="Flagellin_hook_IN_motif"/>
</dbReference>
<comment type="function">
    <text evidence="4">Flagellin is the subunit protein which polymerizes to form the filaments of bacterial flagella.</text>
</comment>
<gene>
    <name evidence="7" type="ORF">HNQ40_002169</name>
</gene>
<organism evidence="7 8">
    <name type="scientific">Algisphaera agarilytica</name>
    <dbReference type="NCBI Taxonomy" id="1385975"/>
    <lineage>
        <taxon>Bacteria</taxon>
        <taxon>Pseudomonadati</taxon>
        <taxon>Planctomycetota</taxon>
        <taxon>Phycisphaerae</taxon>
        <taxon>Phycisphaerales</taxon>
        <taxon>Phycisphaeraceae</taxon>
        <taxon>Algisphaera</taxon>
    </lineage>
</organism>
<dbReference type="RefSeq" id="WP_184677883.1">
    <property type="nucleotide sequence ID" value="NZ_JACHGY010000001.1"/>
</dbReference>
<reference evidence="7 8" key="1">
    <citation type="submission" date="2020-08" db="EMBL/GenBank/DDBJ databases">
        <title>Genomic Encyclopedia of Type Strains, Phase IV (KMG-IV): sequencing the most valuable type-strain genomes for metagenomic binning, comparative biology and taxonomic classification.</title>
        <authorList>
            <person name="Goeker M."/>
        </authorList>
    </citation>
    <scope>NUCLEOTIDE SEQUENCE [LARGE SCALE GENOMIC DNA]</scope>
    <source>
        <strain evidence="7 8">DSM 103725</strain>
    </source>
</reference>
<dbReference type="PRINTS" id="PR00207">
    <property type="entry name" value="FLAGELLIN"/>
</dbReference>
<dbReference type="GO" id="GO:0009288">
    <property type="term" value="C:bacterial-type flagellum"/>
    <property type="evidence" value="ECO:0007669"/>
    <property type="project" value="UniProtKB-SubCell"/>
</dbReference>
<keyword evidence="7" id="KW-0966">Cell projection</keyword>
<dbReference type="Pfam" id="PF00700">
    <property type="entry name" value="Flagellin_C"/>
    <property type="match status" value="1"/>
</dbReference>
<evidence type="ECO:0000256" key="1">
    <source>
        <dbReference type="ARBA" id="ARBA00005709"/>
    </source>
</evidence>
<dbReference type="GO" id="GO:0005576">
    <property type="term" value="C:extracellular region"/>
    <property type="evidence" value="ECO:0007669"/>
    <property type="project" value="UniProtKB-SubCell"/>
</dbReference>
<dbReference type="PANTHER" id="PTHR42792">
    <property type="entry name" value="FLAGELLIN"/>
    <property type="match status" value="1"/>
</dbReference>
<proteinExistence type="inferred from homology"/>
<dbReference type="Pfam" id="PF07196">
    <property type="entry name" value="Flagellin_IN"/>
    <property type="match status" value="1"/>
</dbReference>
<dbReference type="EMBL" id="JACHGY010000001">
    <property type="protein sequence ID" value="MBB6430363.1"/>
    <property type="molecule type" value="Genomic_DNA"/>
</dbReference>
<accession>A0A7X0H759</accession>
<dbReference type="Pfam" id="PF00669">
    <property type="entry name" value="Flagellin_N"/>
    <property type="match status" value="1"/>
</dbReference>
<dbReference type="AlphaFoldDB" id="A0A7X0H759"/>
<dbReference type="InterPro" id="IPR001492">
    <property type="entry name" value="Flagellin"/>
</dbReference>
<comment type="caution">
    <text evidence="7">The sequence shown here is derived from an EMBL/GenBank/DDBJ whole genome shotgun (WGS) entry which is preliminary data.</text>
</comment>
<evidence type="ECO:0000256" key="4">
    <source>
        <dbReference type="RuleBase" id="RU362073"/>
    </source>
</evidence>
<keyword evidence="3 4" id="KW-0975">Bacterial flagellum</keyword>
<evidence type="ECO:0000313" key="7">
    <source>
        <dbReference type="EMBL" id="MBB6430363.1"/>
    </source>
</evidence>
<dbReference type="GO" id="GO:0005198">
    <property type="term" value="F:structural molecule activity"/>
    <property type="evidence" value="ECO:0007669"/>
    <property type="project" value="UniProtKB-UniRule"/>
</dbReference>
<keyword evidence="2 4" id="KW-0964">Secreted</keyword>
<evidence type="ECO:0000256" key="3">
    <source>
        <dbReference type="ARBA" id="ARBA00023143"/>
    </source>
</evidence>
<keyword evidence="7" id="KW-0969">Cilium</keyword>
<dbReference type="InterPro" id="IPR042187">
    <property type="entry name" value="Flagellin_C_sub2"/>
</dbReference>
<feature type="domain" description="Flagellin C-terminal" evidence="6">
    <location>
        <begin position="401"/>
        <end position="486"/>
    </location>
</feature>
<dbReference type="InterPro" id="IPR001029">
    <property type="entry name" value="Flagellin_N"/>
</dbReference>
<dbReference type="Proteomes" id="UP000541810">
    <property type="component" value="Unassembled WGS sequence"/>
</dbReference>
<dbReference type="InterPro" id="IPR046358">
    <property type="entry name" value="Flagellin_C"/>
</dbReference>